<dbReference type="OrthoDB" id="7676556at2"/>
<dbReference type="AlphaFoldDB" id="A0A0K6ID33"/>
<keyword evidence="3" id="KW-1185">Reference proteome</keyword>
<dbReference type="EMBL" id="CYHE01000026">
    <property type="protein sequence ID" value="CUB01030.1"/>
    <property type="molecule type" value="Genomic_DNA"/>
</dbReference>
<protein>
    <submittedName>
        <fullName evidence="2">Uncharacterized conserved protein, DUF2336 family</fullName>
    </submittedName>
</protein>
<gene>
    <name evidence="2" type="ORF">Ga0061067_12610</name>
</gene>
<feature type="region of interest" description="Disordered" evidence="1">
    <location>
        <begin position="349"/>
        <end position="391"/>
    </location>
</feature>
<sequence length="391" mass="42375">MSSVPPGRGPNFLSGTPDLTRRERLLLAATELFVARERHDRQEIRAFGELAINLYEGTDVADRRRIACLAARASDIPAEFLDLLARDEDALVAYPIVVHAAMISTKAQLLIAERGPESLRRALIRREDLALAAQTVLARTADAQSLQLLLPRIDLANRPEILAALSERADVMAVIGPDLAARALLPTPLLLANFPFLDHANRLLAIGAAELRALGNLTRQGGKRPPRPAFKPALLQRLRETALSGGHEAFAEGIAYALGLDAGLALHLAADEQGEALTVCLKVLGFDSESATAMLVRLGGVTLDLARLRKLQHLFENMSLDAADCLLSSWRHRGEIIERELQQAAAARLQQAGGARAGQRPQDIARPGERPLPTHRPAPRAVPSTRRITSV</sequence>
<accession>A0A0K6ID33</accession>
<reference evidence="3" key="1">
    <citation type="submission" date="2015-08" db="EMBL/GenBank/DDBJ databases">
        <authorList>
            <person name="Varghese N."/>
        </authorList>
    </citation>
    <scope>NUCLEOTIDE SEQUENCE [LARGE SCALE GENOMIC DNA]</scope>
    <source>
        <strain evidence="3">DSM 23407</strain>
    </source>
</reference>
<evidence type="ECO:0000313" key="2">
    <source>
        <dbReference type="EMBL" id="CUB01030.1"/>
    </source>
</evidence>
<feature type="compositionally biased region" description="Low complexity" evidence="1">
    <location>
        <begin position="349"/>
        <end position="360"/>
    </location>
</feature>
<evidence type="ECO:0000256" key="1">
    <source>
        <dbReference type="SAM" id="MobiDB-lite"/>
    </source>
</evidence>
<evidence type="ECO:0000313" key="3">
    <source>
        <dbReference type="Proteomes" id="UP000183900"/>
    </source>
</evidence>
<dbReference type="RefSeq" id="WP_141659026.1">
    <property type="nucleotide sequence ID" value="NZ_CYHE01000026.1"/>
</dbReference>
<name>A0A0K6ID33_9HYPH</name>
<proteinExistence type="predicted"/>
<organism evidence="2 3">
    <name type="scientific">Pannonibacter indicus</name>
    <dbReference type="NCBI Taxonomy" id="466044"/>
    <lineage>
        <taxon>Bacteria</taxon>
        <taxon>Pseudomonadati</taxon>
        <taxon>Pseudomonadota</taxon>
        <taxon>Alphaproteobacteria</taxon>
        <taxon>Hyphomicrobiales</taxon>
        <taxon>Stappiaceae</taxon>
        <taxon>Pannonibacter</taxon>
    </lineage>
</organism>
<dbReference type="Proteomes" id="UP000183900">
    <property type="component" value="Unassembled WGS sequence"/>
</dbReference>